<dbReference type="RefSeq" id="WP_052737018.1">
    <property type="nucleotide sequence ID" value="NZ_LAQO01000008.1"/>
</dbReference>
<organism evidence="1 2">
    <name type="scientific">Paenibacillus algorifonticola</name>
    <dbReference type="NCBI Taxonomy" id="684063"/>
    <lineage>
        <taxon>Bacteria</taxon>
        <taxon>Bacillati</taxon>
        <taxon>Bacillota</taxon>
        <taxon>Bacilli</taxon>
        <taxon>Bacillales</taxon>
        <taxon>Paenibacillaceae</taxon>
        <taxon>Paenibacillus</taxon>
    </lineage>
</organism>
<dbReference type="AlphaFoldDB" id="A0A1I2D8S6"/>
<dbReference type="OrthoDB" id="2492750at2"/>
<dbReference type="Proteomes" id="UP000183410">
    <property type="component" value="Unassembled WGS sequence"/>
</dbReference>
<keyword evidence="2" id="KW-1185">Reference proteome</keyword>
<protein>
    <submittedName>
        <fullName evidence="1">Uncharacterized protein</fullName>
    </submittedName>
</protein>
<name>A0A1I2D8S6_9BACL</name>
<accession>A0A1I2D8S6</accession>
<reference evidence="2" key="1">
    <citation type="submission" date="2016-10" db="EMBL/GenBank/DDBJ databases">
        <authorList>
            <person name="Varghese N."/>
            <person name="Submissions S."/>
        </authorList>
    </citation>
    <scope>NUCLEOTIDE SEQUENCE [LARGE SCALE GENOMIC DNA]</scope>
    <source>
        <strain evidence="2">CGMCC 1.10223</strain>
    </source>
</reference>
<dbReference type="EMBL" id="FONN01000006">
    <property type="protein sequence ID" value="SFE76898.1"/>
    <property type="molecule type" value="Genomic_DNA"/>
</dbReference>
<sequence length="76" mass="8950">MKTTKNLLADMDFFAYKKIKLVMDRGNYSEANINAMCQHHLKFLIGVKVTLKYVQSELEAAKPQLQKWENFHPDYN</sequence>
<gene>
    <name evidence="1" type="ORF">SAMN04487969_106187</name>
</gene>
<evidence type="ECO:0000313" key="2">
    <source>
        <dbReference type="Proteomes" id="UP000183410"/>
    </source>
</evidence>
<proteinExistence type="predicted"/>
<evidence type="ECO:0000313" key="1">
    <source>
        <dbReference type="EMBL" id="SFE76898.1"/>
    </source>
</evidence>